<dbReference type="VEuPathDB" id="VectorBase:AFUN2_002672"/>
<name>A0A182S300_ANOFN</name>
<dbReference type="AlphaFoldDB" id="A0A182S300"/>
<organism evidence="2">
    <name type="scientific">Anopheles funestus</name>
    <name type="common">African malaria mosquito</name>
    <dbReference type="NCBI Taxonomy" id="62324"/>
    <lineage>
        <taxon>Eukaryota</taxon>
        <taxon>Metazoa</taxon>
        <taxon>Ecdysozoa</taxon>
        <taxon>Arthropoda</taxon>
        <taxon>Hexapoda</taxon>
        <taxon>Insecta</taxon>
        <taxon>Pterygota</taxon>
        <taxon>Neoptera</taxon>
        <taxon>Endopterygota</taxon>
        <taxon>Diptera</taxon>
        <taxon>Nematocera</taxon>
        <taxon>Culicoidea</taxon>
        <taxon>Culicidae</taxon>
        <taxon>Anophelinae</taxon>
        <taxon>Anopheles</taxon>
    </lineage>
</organism>
<reference evidence="2" key="1">
    <citation type="submission" date="2020-05" db="UniProtKB">
        <authorList>
            <consortium name="EnsemblMetazoa"/>
        </authorList>
    </citation>
    <scope>IDENTIFICATION</scope>
    <source>
        <strain evidence="2">FUMOZ</strain>
    </source>
</reference>
<feature type="domain" description="DUF4806" evidence="1">
    <location>
        <begin position="179"/>
        <end position="260"/>
    </location>
</feature>
<dbReference type="EnsemblMetazoa" id="AFUN014814-RA">
    <property type="protein sequence ID" value="AFUN014814-PA"/>
    <property type="gene ID" value="AFUN014814"/>
</dbReference>
<dbReference type="Pfam" id="PF16064">
    <property type="entry name" value="DUF4806"/>
    <property type="match status" value="1"/>
</dbReference>
<sequence>MLPSKRDKQIGFEHQIVQHYDAEQDETEIKLECVPEDEQEHDIFASIDEAVLTNLKVCGASADGGSVSQSRHTNERPGIEAMPSVVELQNGSSLEESSLMGMFRSISEQIASIHNKIDSVQKEVANSSDRLRRLERKIGISLTTVEHAKDDTELLDKASGDKRSEDMQDNASCSEFKKISNEEEFIEFESQLGTDAEYYAFVKNLFSMKISYVEPNSRMHEAIDMMFDRSFMALCSWTGRSLTGPRIAFRIRKNILKLFADISSTRFMAVNELYVANIFKTKLRHAKYRLNLKGSVKSVCRKRKMPTEYIFIPAEKHAK</sequence>
<evidence type="ECO:0000259" key="1">
    <source>
        <dbReference type="Pfam" id="PF16064"/>
    </source>
</evidence>
<dbReference type="VEuPathDB" id="VectorBase:AFUN014814"/>
<evidence type="ECO:0000313" key="2">
    <source>
        <dbReference type="EnsemblMetazoa" id="AFUN014814-PA"/>
    </source>
</evidence>
<proteinExistence type="predicted"/>
<protein>
    <submittedName>
        <fullName evidence="2">DUF4806 domain-containing protein</fullName>
    </submittedName>
</protein>
<dbReference type="STRING" id="62324.A0A182S300"/>
<dbReference type="InterPro" id="IPR032071">
    <property type="entry name" value="DUF4806"/>
</dbReference>
<accession>A0A182S300</accession>